<keyword evidence="16 20" id="KW-0440">LIM domain</keyword>
<accession>A0AAD1W2B4</accession>
<evidence type="ECO:0000256" key="6">
    <source>
        <dbReference type="ARBA" id="ARBA00022490"/>
    </source>
</evidence>
<dbReference type="SMART" id="SM00364">
    <property type="entry name" value="LRR_BAC"/>
    <property type="match status" value="4"/>
</dbReference>
<evidence type="ECO:0000256" key="17">
    <source>
        <dbReference type="ARBA" id="ARBA00023157"/>
    </source>
</evidence>
<dbReference type="GO" id="GO:0005925">
    <property type="term" value="C:focal adhesion"/>
    <property type="evidence" value="ECO:0007669"/>
    <property type="project" value="UniProtKB-SubCell"/>
</dbReference>
<dbReference type="CDD" id="cd09336">
    <property type="entry name" value="LIM1_Paxillin_like"/>
    <property type="match status" value="1"/>
</dbReference>
<evidence type="ECO:0000313" key="23">
    <source>
        <dbReference type="EMBL" id="CAH2277709.1"/>
    </source>
</evidence>
<dbReference type="PANTHER" id="PTHR45712">
    <property type="entry name" value="AGAP008170-PA"/>
    <property type="match status" value="1"/>
</dbReference>
<dbReference type="InterPro" id="IPR003591">
    <property type="entry name" value="Leu-rich_rpt_typical-subtyp"/>
</dbReference>
<evidence type="ECO:0000256" key="4">
    <source>
        <dbReference type="ARBA" id="ARBA00009811"/>
    </source>
</evidence>
<keyword evidence="24" id="KW-1185">Reference proteome</keyword>
<evidence type="ECO:0000256" key="12">
    <source>
        <dbReference type="ARBA" id="ARBA00022737"/>
    </source>
</evidence>
<dbReference type="Gene3D" id="2.10.110.10">
    <property type="entry name" value="Cysteine Rich Protein"/>
    <property type="match status" value="1"/>
</dbReference>
<evidence type="ECO:0000256" key="20">
    <source>
        <dbReference type="PROSITE-ProRule" id="PRU00125"/>
    </source>
</evidence>
<dbReference type="GO" id="GO:0005615">
    <property type="term" value="C:extracellular space"/>
    <property type="evidence" value="ECO:0007669"/>
    <property type="project" value="TreeGrafter"/>
</dbReference>
<dbReference type="AlphaFoldDB" id="A0AAD1W2B4"/>
<dbReference type="InterPro" id="IPR000372">
    <property type="entry name" value="LRRNT"/>
</dbReference>
<keyword evidence="11" id="KW-0732">Signal</keyword>
<organism evidence="23 24">
    <name type="scientific">Pelobates cultripes</name>
    <name type="common">Western spadefoot toad</name>
    <dbReference type="NCBI Taxonomy" id="61616"/>
    <lineage>
        <taxon>Eukaryota</taxon>
        <taxon>Metazoa</taxon>
        <taxon>Chordata</taxon>
        <taxon>Craniata</taxon>
        <taxon>Vertebrata</taxon>
        <taxon>Euteleostomi</taxon>
        <taxon>Amphibia</taxon>
        <taxon>Batrachia</taxon>
        <taxon>Anura</taxon>
        <taxon>Pelobatoidea</taxon>
        <taxon>Pelobatidae</taxon>
        <taxon>Pelobates</taxon>
    </lineage>
</organism>
<comment type="similarity">
    <text evidence="4 21">Belongs to the small leucine-rich proteoglycan (SLRP) family. SLRP class I subfamily.</text>
</comment>
<keyword evidence="8 21" id="KW-0272">Extracellular matrix</keyword>
<comment type="subunit">
    <text evidence="21">Binds to type I and type II collagen, fibronectin and TGF-beta. Forms a ternary complex with MFAP2 and ELN.</text>
</comment>
<sequence>QAPAIKDRPGEKYRLRLDDKEASLMKERDFRYVQSLSTFVVEHSSVHTIYTLYVFYTLQTREWNPCNRTMINQKISHPLPLRIPDMSKRVKQELRTVHRETNKKQQCLTTTVLDRPSLPLVLISAAPAIGSLYGCPSGLGKGARPPLRPVSLLRMHMCAMFSAAGGPLGNVTNSPFQTMDPVKCDEGAVPGPYLEVVLDGEHTHYGLCYHITMEHGRRSGSLVQQELETNCCPETIPGQTFSEGKCHSFDPVTSPESVKTRIPDSLEKASGPLAMDSSSSAVLDKESNMCARMPDPLCTAALSGPKSLEDLPSPESELDSMMVKLQSGLKLQGIETQSKGLCQSCQRPIAGQVVTALGHTWHPEHFACAHCHTLIGSTNFFEKDGHPYCERDYFALHAPRCAMCDSPIMKGFALYLTCRSNTMRTAILILLVTVCWAKPFHQRGLFDFMLEDDPVISGDGEFATPQQPTGPTCPFRCQCHLRVVQCSDIGLEQVPKDIPPDTTLLDLQNNKITEIKDDDFKKLKHLHALILVNNKIKSVGANAFASLTKLERLYLSKNALKELPVNMPKTLQELRVHENMITKVKKSVFDGLNHMIVIELGTNPIESSSIEKGAFQGMKKLSYLRIADTNITSVPKGLPPSLTELHLDGNQITKVDADSLSGLNNLAKLGLSFNSISSVENGSVANVPHLRELHLDHNSLTKVPTGLGEHKYIQVVYLHSNKIAAVSTNDFCPIGYNTKKASYSGISLFSNPVQYWEIQPATFRCVYERSAVQIGNYK</sequence>
<dbReference type="SMART" id="SM00132">
    <property type="entry name" value="LIM"/>
    <property type="match status" value="1"/>
</dbReference>
<dbReference type="SUPFAM" id="SSF57716">
    <property type="entry name" value="Glucocorticoid receptor-like (DNA-binding domain)"/>
    <property type="match status" value="2"/>
</dbReference>
<dbReference type="PANTHER" id="PTHR45712:SF14">
    <property type="entry name" value="DECORIN"/>
    <property type="match status" value="1"/>
</dbReference>
<evidence type="ECO:0000256" key="14">
    <source>
        <dbReference type="ARBA" id="ARBA00022949"/>
    </source>
</evidence>
<keyword evidence="17" id="KW-1015">Disulfide bond</keyword>
<evidence type="ECO:0000256" key="15">
    <source>
        <dbReference type="ARBA" id="ARBA00022974"/>
    </source>
</evidence>
<evidence type="ECO:0000256" key="10">
    <source>
        <dbReference type="ARBA" id="ARBA00022723"/>
    </source>
</evidence>
<gene>
    <name evidence="23" type="ORF">PECUL_23A028086</name>
</gene>
<dbReference type="SMART" id="SM00013">
    <property type="entry name" value="LRRNT"/>
    <property type="match status" value="1"/>
</dbReference>
<dbReference type="PROSITE" id="PS51450">
    <property type="entry name" value="LRR"/>
    <property type="match status" value="1"/>
</dbReference>
<reference evidence="23" key="1">
    <citation type="submission" date="2022-03" db="EMBL/GenBank/DDBJ databases">
        <authorList>
            <person name="Alioto T."/>
            <person name="Alioto T."/>
            <person name="Gomez Garrido J."/>
        </authorList>
    </citation>
    <scope>NUCLEOTIDE SEQUENCE</scope>
</reference>
<keyword evidence="14" id="KW-0965">Cell junction</keyword>
<evidence type="ECO:0000313" key="24">
    <source>
        <dbReference type="Proteomes" id="UP001295444"/>
    </source>
</evidence>
<keyword evidence="9" id="KW-0433">Leucine-rich repeat</keyword>
<evidence type="ECO:0000256" key="21">
    <source>
        <dbReference type="RuleBase" id="RU364097"/>
    </source>
</evidence>
<dbReference type="Gene3D" id="3.80.10.10">
    <property type="entry name" value="Ribonuclease Inhibitor"/>
    <property type="match status" value="1"/>
</dbReference>
<evidence type="ECO:0000259" key="22">
    <source>
        <dbReference type="PROSITE" id="PS50023"/>
    </source>
</evidence>
<dbReference type="PROSITE" id="PS50023">
    <property type="entry name" value="LIM_DOMAIN_2"/>
    <property type="match status" value="1"/>
</dbReference>
<dbReference type="InterPro" id="IPR047075">
    <property type="entry name" value="Paxillin_TGFB1I1_LIM_dom1"/>
</dbReference>
<keyword evidence="7 21" id="KW-0964">Secreted</keyword>
<keyword evidence="6" id="KW-0963">Cytoplasm</keyword>
<dbReference type="PROSITE" id="PS00478">
    <property type="entry name" value="LIM_DOMAIN_1"/>
    <property type="match status" value="1"/>
</dbReference>
<dbReference type="InterPro" id="IPR032675">
    <property type="entry name" value="LRR_dom_sf"/>
</dbReference>
<evidence type="ECO:0000256" key="18">
    <source>
        <dbReference type="ARBA" id="ARBA00023180"/>
    </source>
</evidence>
<evidence type="ECO:0000256" key="9">
    <source>
        <dbReference type="ARBA" id="ARBA00022614"/>
    </source>
</evidence>
<dbReference type="InterPro" id="IPR001611">
    <property type="entry name" value="Leu-rich_rpt"/>
</dbReference>
<feature type="domain" description="LIM zinc-binding" evidence="22">
    <location>
        <begin position="340"/>
        <end position="399"/>
    </location>
</feature>
<name>A0AAD1W2B4_PELCU</name>
<evidence type="ECO:0000256" key="11">
    <source>
        <dbReference type="ARBA" id="ARBA00022729"/>
    </source>
</evidence>
<dbReference type="FunFam" id="2.10.110.10:FF:000008">
    <property type="entry name" value="Paxillin isoform 1"/>
    <property type="match status" value="1"/>
</dbReference>
<dbReference type="InterPro" id="IPR050333">
    <property type="entry name" value="SLRP"/>
</dbReference>
<dbReference type="Pfam" id="PF00412">
    <property type="entry name" value="LIM"/>
    <property type="match status" value="1"/>
</dbReference>
<dbReference type="Pfam" id="PF01462">
    <property type="entry name" value="LRRNT"/>
    <property type="match status" value="1"/>
</dbReference>
<dbReference type="GO" id="GO:0046872">
    <property type="term" value="F:metal ion binding"/>
    <property type="evidence" value="ECO:0007669"/>
    <property type="project" value="UniProtKB-KW"/>
</dbReference>
<keyword evidence="12" id="KW-0677">Repeat</keyword>
<keyword evidence="10 20" id="KW-0479">Metal-binding</keyword>
<evidence type="ECO:0000256" key="3">
    <source>
        <dbReference type="ARBA" id="ARBA00004498"/>
    </source>
</evidence>
<dbReference type="SMART" id="SM00369">
    <property type="entry name" value="LRR_TYP"/>
    <property type="match status" value="8"/>
</dbReference>
<keyword evidence="19" id="KW-0206">Cytoskeleton</keyword>
<dbReference type="Proteomes" id="UP001295444">
    <property type="component" value="Chromosome 03"/>
</dbReference>
<protein>
    <recommendedName>
        <fullName evidence="5 21">Decorin</fullName>
    </recommendedName>
    <alternativeName>
        <fullName evidence="21">Bone proteoglycan II</fullName>
    </alternativeName>
</protein>
<evidence type="ECO:0000256" key="8">
    <source>
        <dbReference type="ARBA" id="ARBA00022530"/>
    </source>
</evidence>
<evidence type="ECO:0000256" key="16">
    <source>
        <dbReference type="ARBA" id="ARBA00023038"/>
    </source>
</evidence>
<comment type="subcellular location">
    <subcellularLocation>
        <location evidence="2">Cell junction</location>
        <location evidence="2">Focal adhesion</location>
    </subcellularLocation>
    <subcellularLocation>
        <location evidence="1">Cytoplasm</location>
        <location evidence="1">Cytoskeleton</location>
    </subcellularLocation>
    <subcellularLocation>
        <location evidence="3 21">Secreted</location>
        <location evidence="3 21">Extracellular space</location>
        <location evidence="3 21">Extracellular matrix</location>
    </subcellularLocation>
</comment>
<keyword evidence="18" id="KW-0325">Glycoprotein</keyword>
<dbReference type="InterPro" id="IPR001781">
    <property type="entry name" value="Znf_LIM"/>
</dbReference>
<evidence type="ECO:0000256" key="7">
    <source>
        <dbReference type="ARBA" id="ARBA00022525"/>
    </source>
</evidence>
<dbReference type="GO" id="GO:0005856">
    <property type="term" value="C:cytoskeleton"/>
    <property type="evidence" value="ECO:0007669"/>
    <property type="project" value="UniProtKB-SubCell"/>
</dbReference>
<proteinExistence type="inferred from homology"/>
<dbReference type="FunFam" id="3.80.10.10:FF:000038">
    <property type="entry name" value="Biglycan"/>
    <property type="match status" value="1"/>
</dbReference>
<evidence type="ECO:0000256" key="19">
    <source>
        <dbReference type="ARBA" id="ARBA00023212"/>
    </source>
</evidence>
<dbReference type="SUPFAM" id="SSF52058">
    <property type="entry name" value="L domain-like"/>
    <property type="match status" value="1"/>
</dbReference>
<comment type="function">
    <text evidence="21">May affect the rate of fibrils formation.</text>
</comment>
<evidence type="ECO:0000256" key="5">
    <source>
        <dbReference type="ARBA" id="ARBA00021503"/>
    </source>
</evidence>
<feature type="non-terminal residue" evidence="23">
    <location>
        <position position="1"/>
    </location>
</feature>
<dbReference type="Pfam" id="PF13855">
    <property type="entry name" value="LRR_8"/>
    <property type="match status" value="3"/>
</dbReference>
<evidence type="ECO:0000256" key="13">
    <source>
        <dbReference type="ARBA" id="ARBA00022833"/>
    </source>
</evidence>
<evidence type="ECO:0000256" key="1">
    <source>
        <dbReference type="ARBA" id="ARBA00004245"/>
    </source>
</evidence>
<keyword evidence="15" id="KW-0654">Proteoglycan</keyword>
<dbReference type="EMBL" id="OW240914">
    <property type="protein sequence ID" value="CAH2277709.1"/>
    <property type="molecule type" value="Genomic_DNA"/>
</dbReference>
<evidence type="ECO:0000256" key="2">
    <source>
        <dbReference type="ARBA" id="ARBA00004246"/>
    </source>
</evidence>
<keyword evidence="13 20" id="KW-0862">Zinc</keyword>